<dbReference type="Proteomes" id="UP000639643">
    <property type="component" value="Unassembled WGS sequence"/>
</dbReference>
<keyword evidence="2" id="KW-1185">Reference proteome</keyword>
<sequence>MIASVAAERRGIHLHAVSQVSIAHFSNSGPLSLGLLAPRGLAPDPVVRLVVALLILTTFASQFKSTLLVSDLELGRVRSFPRTVPNAYAVGEAPGWSVFDSDVTVSGDPWRHRARFAQTLAEYSREPAAAIEGTDDTGPTVRAFLPMSSQEARESLLEFRGRAWLMDSRVICMRPELRDVRLCQPSSLCGSVRLERSVAEAAGLGGIGKNDFYDFRCPIQAVFPPVQSLHYNFTEWDKIGGTVMELLWNVASMYWTPEAFMAGNLTMHNSKNHGPLMEYIFQGSGELDTQMELAFNMTICARFDQSEPAYAWDVNRGIFNTSAVRRQLGAVKDAVKDASSISSEDRQILSIDRAGFELGRGSQRWRAEGASMERANGSAVGDAILAQTPPALVVYLDGVGEVTVAKWRSRCFVDDFLITSKGSLKTCFAAKKQQIREELAAALTSIHLAFDLWTSPNGGESIGLALAAVARDWDITEWLGILVSDNASSNDRAVEALYA</sequence>
<proteinExistence type="predicted"/>
<dbReference type="OrthoDB" id="5428040at2759"/>
<organism evidence="1 2">
    <name type="scientific">Colletotrichum musicola</name>
    <dbReference type="NCBI Taxonomy" id="2175873"/>
    <lineage>
        <taxon>Eukaryota</taxon>
        <taxon>Fungi</taxon>
        <taxon>Dikarya</taxon>
        <taxon>Ascomycota</taxon>
        <taxon>Pezizomycotina</taxon>
        <taxon>Sordariomycetes</taxon>
        <taxon>Hypocreomycetidae</taxon>
        <taxon>Glomerellales</taxon>
        <taxon>Glomerellaceae</taxon>
        <taxon>Colletotrichum</taxon>
        <taxon>Colletotrichum orchidearum species complex</taxon>
    </lineage>
</organism>
<evidence type="ECO:0000313" key="1">
    <source>
        <dbReference type="EMBL" id="KAF6814983.1"/>
    </source>
</evidence>
<accession>A0A8H6N0F3</accession>
<dbReference type="AlphaFoldDB" id="A0A8H6N0F3"/>
<comment type="caution">
    <text evidence="1">The sequence shown here is derived from an EMBL/GenBank/DDBJ whole genome shotgun (WGS) entry which is preliminary data.</text>
</comment>
<evidence type="ECO:0000313" key="2">
    <source>
        <dbReference type="Proteomes" id="UP000639643"/>
    </source>
</evidence>
<dbReference type="EMBL" id="WIGM01000714">
    <property type="protein sequence ID" value="KAF6814983.1"/>
    <property type="molecule type" value="Genomic_DNA"/>
</dbReference>
<reference evidence="1" key="1">
    <citation type="journal article" date="2020" name="Phytopathology">
        <title>Genome Sequence Resources of Colletotrichum truncatum, C. plurivorum, C. musicola, and C. sojae: Four Species Pathogenic to Soybean (Glycine max).</title>
        <authorList>
            <person name="Rogerio F."/>
            <person name="Boufleur T.R."/>
            <person name="Ciampi-Guillardi M."/>
            <person name="Sukno S.A."/>
            <person name="Thon M.R."/>
            <person name="Massola Junior N.S."/>
            <person name="Baroncelli R."/>
        </authorList>
    </citation>
    <scope>NUCLEOTIDE SEQUENCE</scope>
    <source>
        <strain evidence="1">LFN0074</strain>
    </source>
</reference>
<name>A0A8H6N0F3_9PEZI</name>
<gene>
    <name evidence="1" type="ORF">CMUS01_12543</name>
</gene>
<protein>
    <submittedName>
        <fullName evidence="1">Uncharacterized protein</fullName>
    </submittedName>
</protein>